<dbReference type="EMBL" id="APWK03000093">
    <property type="protein sequence ID" value="PHH51412.1"/>
    <property type="molecule type" value="Genomic_DNA"/>
</dbReference>
<dbReference type="OrthoDB" id="3439539at2759"/>
<feature type="compositionally biased region" description="Polar residues" evidence="1">
    <location>
        <begin position="911"/>
        <end position="947"/>
    </location>
</feature>
<feature type="region of interest" description="Disordered" evidence="1">
    <location>
        <begin position="454"/>
        <end position="504"/>
    </location>
</feature>
<reference evidence="2 3" key="2">
    <citation type="journal article" date="2013" name="IMA Fungus">
        <title>IMA Genome-F 1: Ceratocystis fimbriata: Draft nuclear genome sequence for the plant pathogen, Ceratocystis fimbriata.</title>
        <authorList>
            <person name="Wilken P.M."/>
            <person name="Steenkamp E.T."/>
            <person name="Wingfield M.J."/>
            <person name="de Beer Z.W."/>
            <person name="Wingfield B.D."/>
        </authorList>
    </citation>
    <scope>NUCLEOTIDE SEQUENCE [LARGE SCALE GENOMIC DNA]</scope>
    <source>
        <strain evidence="2 3">CBS 114723</strain>
    </source>
</reference>
<dbReference type="STRING" id="1035309.A0A2C5X0A4"/>
<evidence type="ECO:0000313" key="2">
    <source>
        <dbReference type="EMBL" id="PHH51412.1"/>
    </source>
</evidence>
<keyword evidence="3" id="KW-1185">Reference proteome</keyword>
<sequence length="1499" mass="159660">MANSGLPEGWESDYDGKRWLYRYTATGAVQYKWPQPGDEYPDFVDSAIDTMDPEDRLASQQMGKMRKSAEVRKTYDSRMSATGGPLGFYDNDEFGNIEFFQPDALMYMGPGAYTDISPLGGDDIEQPLPDNVAELPNAPTNAGVSPLASERSTPKPANANMSGHPQTEDNFIDGGFIMSAIELASTTPVGELPSTNTVSPPVISMEKPPAPLPPPKMAPDECEFPMLDGREIQSDTRRFTGFYDPVGLVAEMPTEFTGISKEESAPIELGDHRTMAPIERTSAQIPDIPELCSAPVDQGKDRREEEKIYRQQIRAQQRPYGDRQYPFQPQHDVTDPLPVSHQSKEHANPVSQSPQASHPTVSGPKYQPFTPGAVIPPKRASTNEKHPQRGSIIMGSGAFEGKDPVRPSSVPPVLRAMPPVFQPSPPAKPPVVSNGSIAQHRVPVLPNFNGIDQNHQPPLALRPGVPVSNSLALGDGTPKASPVPDEKPKRVLPYPDDDHEYDLGQSLSRPLQSISHIRDHRAASFPTVHRRTNEGNGIPKSSYNPMKSGPDSSVDGQKLAALQSKSNPTQSNSFGPINTPAISQVDSAPATTPASMPSISVSQEQNGACPLPPFNNRVARPKSQGPPHNGGSVPPPSLTLQKGLPPQSSLPTHQDSSPGQTGRRANGKLRRHSIGIPMVAPTSAESRTAPGESPASARLPRQPASSMNLAPRADSFSSRRPSVPDSVPEHPEEDQPPSELPALGPSRLSSNLATDCQLRRHSLGMSNEVGRQRIPGNRSSPLSFQGVTLSDPVTLPQKSKPDTQPKNTRARPASAFIMGRPLPQTKDNAMAIPSRNDSHLTTHKSGVPQSQSDLTVADCFVNTLSGSILHPHINDQSTAELPTHIDPVSVSPSAPNLSAKESSFGRRLSVGVSTKVSHSLNDPPNASQAATSPSTPRQVAAPSTSRPVSMPPPPRFSTFSSTTVNMTTIPQPQKFLKLTPVPKRPEPVTEVKGKGGWLSRLFRGSKRKSVPSSSFRVLSLPQLSPALAEPPTANNIEPTAKPKLRPETGAEYLARERLMTPKAPVLDINGKVLQDSALGDHQDGLQDIASGTSAEKRPEELHVSQSINDVSDSASTNAPNIPTDEKTAVSPMKPPARNDASGELPVSTESINGLSQPISPIVDCVGSDILGAPTTSSEGVSRAHSGHSKTQSIAISDPGIFDVGLDSISDQASVSTMDISEAQAQPILRPQLIEVSAPALVKVSASASKTFPTSADNAAEQNHGLISPLNLKKSDRTFLPESFGPGKCDPKRPEQCSDISAQPDGVLEKTPAIRNSRSDILEAELMDALLSYGKNHASSERSIEPAGGSLLPDVRFGAKSLPCVQPELFVAPLSTPRIRSTSSGSSFGPALSRPLSPASSSVGVDMGNRIGDLGATNSSPSMPLQGQENGPALPMISGCLNSLSVEATHISHYDERSNLDGVAFRHHFGTARTGASSERPAGRTGAALSRRLKKSDNAD</sequence>
<comment type="caution">
    <text evidence="2">The sequence shown here is derived from an EMBL/GenBank/DDBJ whole genome shotgun (WGS) entry which is preliminary data.</text>
</comment>
<feature type="compositionally biased region" description="Polar residues" evidence="1">
    <location>
        <begin position="646"/>
        <end position="660"/>
    </location>
</feature>
<name>A0A2C5X0A4_9PEZI</name>
<feature type="compositionally biased region" description="Low complexity" evidence="1">
    <location>
        <begin position="714"/>
        <end position="726"/>
    </location>
</feature>
<proteinExistence type="predicted"/>
<feature type="region of interest" description="Disordered" evidence="1">
    <location>
        <begin position="761"/>
        <end position="812"/>
    </location>
</feature>
<reference evidence="2 3" key="1">
    <citation type="journal article" date="2013" name="Fungal Biol.">
        <title>Analysis of microsatellite markers in the genome of the plant pathogen Ceratocystis fimbriata.</title>
        <authorList>
            <person name="Simpson M.C."/>
            <person name="Wilken P.M."/>
            <person name="Coetzee M.P."/>
            <person name="Wingfield M.J."/>
            <person name="Wingfield B.D."/>
        </authorList>
    </citation>
    <scope>NUCLEOTIDE SEQUENCE [LARGE SCALE GENOMIC DNA]</scope>
    <source>
        <strain evidence="2 3">CBS 114723</strain>
    </source>
</reference>
<feature type="compositionally biased region" description="Polar residues" evidence="1">
    <location>
        <begin position="539"/>
        <end position="555"/>
    </location>
</feature>
<feature type="region of interest" description="Disordered" evidence="1">
    <location>
        <begin position="883"/>
        <end position="961"/>
    </location>
</feature>
<feature type="compositionally biased region" description="Polar residues" evidence="1">
    <location>
        <begin position="563"/>
        <end position="606"/>
    </location>
</feature>
<gene>
    <name evidence="2" type="ORF">CFIMG_005028RAaa</name>
</gene>
<evidence type="ECO:0000313" key="3">
    <source>
        <dbReference type="Proteomes" id="UP000222788"/>
    </source>
</evidence>
<feature type="region of interest" description="Disordered" evidence="1">
    <location>
        <begin position="291"/>
        <end position="407"/>
    </location>
</feature>
<feature type="compositionally biased region" description="Low complexity" evidence="1">
    <location>
        <begin position="1389"/>
        <end position="1400"/>
    </location>
</feature>
<feature type="compositionally biased region" description="Polar residues" evidence="1">
    <location>
        <begin position="349"/>
        <end position="360"/>
    </location>
</feature>
<feature type="compositionally biased region" description="Polar residues" evidence="1">
    <location>
        <begin position="890"/>
        <end position="901"/>
    </location>
</feature>
<dbReference type="Proteomes" id="UP000222788">
    <property type="component" value="Unassembled WGS sequence"/>
</dbReference>
<feature type="region of interest" description="Disordered" evidence="1">
    <location>
        <begin position="1093"/>
        <end position="1147"/>
    </location>
</feature>
<evidence type="ECO:0000256" key="1">
    <source>
        <dbReference type="SAM" id="MobiDB-lite"/>
    </source>
</evidence>
<feature type="region of interest" description="Disordered" evidence="1">
    <location>
        <begin position="1381"/>
        <end position="1400"/>
    </location>
</feature>
<feature type="compositionally biased region" description="Polar residues" evidence="1">
    <location>
        <begin position="1103"/>
        <end position="1120"/>
    </location>
</feature>
<feature type="region of interest" description="Disordered" evidence="1">
    <location>
        <begin position="522"/>
        <end position="749"/>
    </location>
</feature>
<evidence type="ECO:0008006" key="4">
    <source>
        <dbReference type="Google" id="ProtNLM"/>
    </source>
</evidence>
<feature type="region of interest" description="Disordered" evidence="1">
    <location>
        <begin position="1283"/>
        <end position="1302"/>
    </location>
</feature>
<feature type="region of interest" description="Disordered" evidence="1">
    <location>
        <begin position="135"/>
        <end position="165"/>
    </location>
</feature>
<organism evidence="2 3">
    <name type="scientific">Ceratocystis fimbriata CBS 114723</name>
    <dbReference type="NCBI Taxonomy" id="1035309"/>
    <lineage>
        <taxon>Eukaryota</taxon>
        <taxon>Fungi</taxon>
        <taxon>Dikarya</taxon>
        <taxon>Ascomycota</taxon>
        <taxon>Pezizomycotina</taxon>
        <taxon>Sordariomycetes</taxon>
        <taxon>Hypocreomycetidae</taxon>
        <taxon>Microascales</taxon>
        <taxon>Ceratocystidaceae</taxon>
        <taxon>Ceratocystis</taxon>
    </lineage>
</organism>
<feature type="compositionally biased region" description="Basic and acidic residues" evidence="1">
    <location>
        <begin position="298"/>
        <end position="309"/>
    </location>
</feature>
<feature type="compositionally biased region" description="Polar residues" evidence="1">
    <location>
        <begin position="777"/>
        <end position="788"/>
    </location>
</feature>
<protein>
    <recommendedName>
        <fullName evidence="4">WW domain-containing protein</fullName>
    </recommendedName>
</protein>
<accession>A0A2C5X0A4</accession>
<feature type="region of interest" description="Disordered" evidence="1">
    <location>
        <begin position="1471"/>
        <end position="1499"/>
    </location>
</feature>